<dbReference type="GO" id="GO:0016491">
    <property type="term" value="F:oxidoreductase activity"/>
    <property type="evidence" value="ECO:0007669"/>
    <property type="project" value="UniProtKB-KW"/>
</dbReference>
<dbReference type="Proteomes" id="UP000029995">
    <property type="component" value="Unassembled WGS sequence"/>
</dbReference>
<feature type="domain" description="FAD dependent oxidoreductase" evidence="2">
    <location>
        <begin position="4"/>
        <end position="346"/>
    </location>
</feature>
<dbReference type="InterPro" id="IPR036188">
    <property type="entry name" value="FAD/NAD-bd_sf"/>
</dbReference>
<dbReference type="PANTHER" id="PTHR13847">
    <property type="entry name" value="SARCOSINE DEHYDROGENASE-RELATED"/>
    <property type="match status" value="1"/>
</dbReference>
<sequence length="367" mass="38556">MTTVIVIGAGIIGASVAYRLAQGGASVTVLEATRIGAGTSGTSFAWVNSHGKTPRAYHDLNVAGMKAHAALREEFAATPWLHLNGALEWADEAGQAAQQERFERLRGWGYAAEWISAAQLLKLTPDIDPAAVGDAPVAWFPEEGWVDPVVYAQAMLAAARRLGARVEIGTRVARVGLRSGRVTGVVMADGRTLGADLVVNCTGRWADDAGLDPALRIPLAPTAGLLAFTPPVAVGLERLLKAPGCDIRPDGAGRLLVCRNDDERDPAAAPRPSPDLPEMRELIRRAQAILPGIGPVEPEAVRLGIRAIPKDGYSAVGPLPQAEGYYAAVTHSGVTLAAFLGAAVADELLHGAVRPELATFRPGRFFG</sequence>
<keyword evidence="1" id="KW-0560">Oxidoreductase</keyword>
<reference evidence="3 4" key="1">
    <citation type="submission" date="2014-01" db="EMBL/GenBank/DDBJ databases">
        <title>Genome sequence determination for a cystic fibrosis isolate, Inquilinus limosus.</title>
        <authorList>
            <person name="Pino M."/>
            <person name="Di Conza J."/>
            <person name="Gutkind G."/>
        </authorList>
    </citation>
    <scope>NUCLEOTIDE SEQUENCE [LARGE SCALE GENOMIC DNA]</scope>
    <source>
        <strain evidence="3 4">MP06</strain>
    </source>
</reference>
<name>A0A0A0D666_9PROT</name>
<protein>
    <recommendedName>
        <fullName evidence="2">FAD dependent oxidoreductase domain-containing protein</fullName>
    </recommendedName>
</protein>
<dbReference type="InterPro" id="IPR006076">
    <property type="entry name" value="FAD-dep_OxRdtase"/>
</dbReference>
<evidence type="ECO:0000259" key="2">
    <source>
        <dbReference type="Pfam" id="PF01266"/>
    </source>
</evidence>
<accession>A0A0A0D666</accession>
<dbReference type="OrthoDB" id="8993739at2"/>
<evidence type="ECO:0000313" key="3">
    <source>
        <dbReference type="EMBL" id="KGM34166.1"/>
    </source>
</evidence>
<dbReference type="RefSeq" id="WP_034835962.1">
    <property type="nucleotide sequence ID" value="NZ_JANX01000114.1"/>
</dbReference>
<dbReference type="Pfam" id="PF01266">
    <property type="entry name" value="DAO"/>
    <property type="match status" value="1"/>
</dbReference>
<dbReference type="GO" id="GO:0005737">
    <property type="term" value="C:cytoplasm"/>
    <property type="evidence" value="ECO:0007669"/>
    <property type="project" value="TreeGrafter"/>
</dbReference>
<evidence type="ECO:0000256" key="1">
    <source>
        <dbReference type="ARBA" id="ARBA00023002"/>
    </source>
</evidence>
<dbReference type="PANTHER" id="PTHR13847:SF289">
    <property type="entry name" value="GLYCINE OXIDASE"/>
    <property type="match status" value="1"/>
</dbReference>
<gene>
    <name evidence="3" type="ORF">P409_11705</name>
</gene>
<organism evidence="3 4">
    <name type="scientific">Inquilinus limosus MP06</name>
    <dbReference type="NCBI Taxonomy" id="1398085"/>
    <lineage>
        <taxon>Bacteria</taxon>
        <taxon>Pseudomonadati</taxon>
        <taxon>Pseudomonadota</taxon>
        <taxon>Alphaproteobacteria</taxon>
        <taxon>Rhodospirillales</taxon>
        <taxon>Rhodospirillaceae</taxon>
        <taxon>Inquilinus</taxon>
    </lineage>
</organism>
<evidence type="ECO:0000313" key="4">
    <source>
        <dbReference type="Proteomes" id="UP000029995"/>
    </source>
</evidence>
<dbReference type="Gene3D" id="3.50.50.60">
    <property type="entry name" value="FAD/NAD(P)-binding domain"/>
    <property type="match status" value="1"/>
</dbReference>
<dbReference type="Gene3D" id="3.30.9.10">
    <property type="entry name" value="D-Amino Acid Oxidase, subunit A, domain 2"/>
    <property type="match status" value="1"/>
</dbReference>
<comment type="caution">
    <text evidence="3">The sequence shown here is derived from an EMBL/GenBank/DDBJ whole genome shotgun (WGS) entry which is preliminary data.</text>
</comment>
<dbReference type="SUPFAM" id="SSF51905">
    <property type="entry name" value="FAD/NAD(P)-binding domain"/>
    <property type="match status" value="1"/>
</dbReference>
<proteinExistence type="predicted"/>
<dbReference type="AlphaFoldDB" id="A0A0A0D666"/>
<dbReference type="EMBL" id="JANX01000114">
    <property type="protein sequence ID" value="KGM34166.1"/>
    <property type="molecule type" value="Genomic_DNA"/>
</dbReference>